<gene>
    <name evidence="2" type="ORF">NQ317_006862</name>
</gene>
<feature type="compositionally biased region" description="Basic and acidic residues" evidence="1">
    <location>
        <begin position="7"/>
        <end position="16"/>
    </location>
</feature>
<feature type="compositionally biased region" description="Basic and acidic residues" evidence="1">
    <location>
        <begin position="65"/>
        <end position="78"/>
    </location>
</feature>
<organism evidence="2 3">
    <name type="scientific">Molorchus minor</name>
    <dbReference type="NCBI Taxonomy" id="1323400"/>
    <lineage>
        <taxon>Eukaryota</taxon>
        <taxon>Metazoa</taxon>
        <taxon>Ecdysozoa</taxon>
        <taxon>Arthropoda</taxon>
        <taxon>Hexapoda</taxon>
        <taxon>Insecta</taxon>
        <taxon>Pterygota</taxon>
        <taxon>Neoptera</taxon>
        <taxon>Endopterygota</taxon>
        <taxon>Coleoptera</taxon>
        <taxon>Polyphaga</taxon>
        <taxon>Cucujiformia</taxon>
        <taxon>Chrysomeloidea</taxon>
        <taxon>Cerambycidae</taxon>
        <taxon>Lamiinae</taxon>
        <taxon>Monochamini</taxon>
        <taxon>Molorchus</taxon>
    </lineage>
</organism>
<name>A0ABQ9K350_9CUCU</name>
<dbReference type="EMBL" id="JAPWTJ010000052">
    <property type="protein sequence ID" value="KAJ8984008.1"/>
    <property type="molecule type" value="Genomic_DNA"/>
</dbReference>
<feature type="region of interest" description="Disordered" evidence="1">
    <location>
        <begin position="1"/>
        <end position="29"/>
    </location>
</feature>
<accession>A0ABQ9K350</accession>
<evidence type="ECO:0000256" key="1">
    <source>
        <dbReference type="SAM" id="MobiDB-lite"/>
    </source>
</evidence>
<evidence type="ECO:0000313" key="3">
    <source>
        <dbReference type="Proteomes" id="UP001162164"/>
    </source>
</evidence>
<comment type="caution">
    <text evidence="2">The sequence shown here is derived from an EMBL/GenBank/DDBJ whole genome shotgun (WGS) entry which is preliminary data.</text>
</comment>
<protein>
    <submittedName>
        <fullName evidence="2">Uncharacterized protein</fullName>
    </submittedName>
</protein>
<proteinExistence type="predicted"/>
<feature type="region of interest" description="Disordered" evidence="1">
    <location>
        <begin position="65"/>
        <end position="94"/>
    </location>
</feature>
<evidence type="ECO:0000313" key="2">
    <source>
        <dbReference type="EMBL" id="KAJ8984008.1"/>
    </source>
</evidence>
<keyword evidence="3" id="KW-1185">Reference proteome</keyword>
<dbReference type="Proteomes" id="UP001162164">
    <property type="component" value="Unassembled WGS sequence"/>
</dbReference>
<reference evidence="2" key="1">
    <citation type="journal article" date="2023" name="Insect Mol. Biol.">
        <title>Genome sequencing provides insights into the evolution of gene families encoding plant cell wall-degrading enzymes in longhorned beetles.</title>
        <authorList>
            <person name="Shin N.R."/>
            <person name="Okamura Y."/>
            <person name="Kirsch R."/>
            <person name="Pauchet Y."/>
        </authorList>
    </citation>
    <scope>NUCLEOTIDE SEQUENCE</scope>
    <source>
        <strain evidence="2">MMC_N1</strain>
    </source>
</reference>
<sequence>MSAPSKDPGEGPRRPPENPPSPQTKRLRDRVSFFEKVWTGTRSGTAGEDVNIDVEDFERKLAEERARHAGQSHVEHVTLRHTPTSSPKHAASGYVQDAEPDSSFQACTFIAFLVPLLLL</sequence>